<dbReference type="EMBL" id="CAXAMM010030236">
    <property type="protein sequence ID" value="CAK9066189.1"/>
    <property type="molecule type" value="Genomic_DNA"/>
</dbReference>
<proteinExistence type="predicted"/>
<sequence length="296" mass="32745">MPMYYETQASLVRELWMVVQYFLAASLSLPPNTHHHSVRLLTLVSALALLDAIVRRNPPHSQHDLSRVYSGALRPEQKVGAFAVAAPPLAESSEELPLSDPHAQEIRSGLLDYFASAGESKHRQARRVFAFTDMRFGSGDLELIHRLALLRGCMSGTCPPEASRLSRYLTGEVPELLSAFPGLVALRDVSFLTHLLCVKITSAGMDIRRNDGRPWIASDFHLKWEFLGWQTSNAVHGETGYNAEDARPNRAAQTDGKTLGEGRVRVYGLQRWLTLGEAIRLVKEGAEKAGEHPLGS</sequence>
<dbReference type="Proteomes" id="UP001642464">
    <property type="component" value="Unassembled WGS sequence"/>
</dbReference>
<evidence type="ECO:0000313" key="1">
    <source>
        <dbReference type="EMBL" id="CAK9066189.1"/>
    </source>
</evidence>
<keyword evidence="2" id="KW-1185">Reference proteome</keyword>
<comment type="caution">
    <text evidence="1">The sequence shown here is derived from an EMBL/GenBank/DDBJ whole genome shotgun (WGS) entry which is preliminary data.</text>
</comment>
<reference evidence="1 2" key="1">
    <citation type="submission" date="2024-02" db="EMBL/GenBank/DDBJ databases">
        <authorList>
            <person name="Chen Y."/>
            <person name="Shah S."/>
            <person name="Dougan E. K."/>
            <person name="Thang M."/>
            <person name="Chan C."/>
        </authorList>
    </citation>
    <scope>NUCLEOTIDE SEQUENCE [LARGE SCALE GENOMIC DNA]</scope>
</reference>
<accession>A0ABP0NUP4</accession>
<name>A0ABP0NUP4_9DINO</name>
<gene>
    <name evidence="1" type="ORF">SCF082_LOCUS33746</name>
</gene>
<protein>
    <submittedName>
        <fullName evidence="1">Uncharacterized protein</fullName>
    </submittedName>
</protein>
<evidence type="ECO:0000313" key="2">
    <source>
        <dbReference type="Proteomes" id="UP001642464"/>
    </source>
</evidence>
<organism evidence="1 2">
    <name type="scientific">Durusdinium trenchii</name>
    <dbReference type="NCBI Taxonomy" id="1381693"/>
    <lineage>
        <taxon>Eukaryota</taxon>
        <taxon>Sar</taxon>
        <taxon>Alveolata</taxon>
        <taxon>Dinophyceae</taxon>
        <taxon>Suessiales</taxon>
        <taxon>Symbiodiniaceae</taxon>
        <taxon>Durusdinium</taxon>
    </lineage>
</organism>